<evidence type="ECO:0000259" key="1">
    <source>
        <dbReference type="Pfam" id="PF10686"/>
    </source>
</evidence>
<keyword evidence="3" id="KW-1185">Reference proteome</keyword>
<dbReference type="Pfam" id="PF10686">
    <property type="entry name" value="YAcAr"/>
    <property type="match status" value="1"/>
</dbReference>
<dbReference type="AlphaFoldDB" id="A0A411YDT7"/>
<dbReference type="Proteomes" id="UP000291469">
    <property type="component" value="Chromosome"/>
</dbReference>
<dbReference type="KEGG" id="erz:ER308_07285"/>
<dbReference type="EMBL" id="CP036402">
    <property type="protein sequence ID" value="QBI19368.1"/>
    <property type="molecule type" value="Genomic_DNA"/>
</dbReference>
<name>A0A411YDT7_9ACTN</name>
<organism evidence="2 3">
    <name type="scientific">Egibacter rhizosphaerae</name>
    <dbReference type="NCBI Taxonomy" id="1670831"/>
    <lineage>
        <taxon>Bacteria</taxon>
        <taxon>Bacillati</taxon>
        <taxon>Actinomycetota</taxon>
        <taxon>Nitriliruptoria</taxon>
        <taxon>Egibacterales</taxon>
        <taxon>Egibacteraceae</taxon>
        <taxon>Egibacter</taxon>
    </lineage>
</organism>
<feature type="domain" description="YspA cpYpsA-related SLOG" evidence="1">
    <location>
        <begin position="1"/>
        <end position="74"/>
    </location>
</feature>
<reference evidence="2 3" key="1">
    <citation type="submission" date="2019-01" db="EMBL/GenBank/DDBJ databases">
        <title>Egibacter rhizosphaerae EGI 80759T.</title>
        <authorList>
            <person name="Chen D.-D."/>
            <person name="Tian Y."/>
            <person name="Jiao J.-Y."/>
            <person name="Zhang X.-T."/>
            <person name="Zhang Y.-G."/>
            <person name="Zhang Y."/>
            <person name="Xiao M."/>
            <person name="Shu W.-S."/>
            <person name="Li W.-J."/>
        </authorList>
    </citation>
    <scope>NUCLEOTIDE SEQUENCE [LARGE SCALE GENOMIC DNA]</scope>
    <source>
        <strain evidence="2 3">EGI 80759</strain>
    </source>
</reference>
<accession>A0A411YDT7</accession>
<dbReference type="RefSeq" id="WP_131154365.1">
    <property type="nucleotide sequence ID" value="NZ_CP036402.1"/>
</dbReference>
<proteinExistence type="predicted"/>
<dbReference type="OrthoDB" id="572639at2"/>
<gene>
    <name evidence="2" type="ORF">ER308_07285</name>
</gene>
<protein>
    <submittedName>
        <fullName evidence="2">DUF2493 domain-containing protein</fullName>
    </submittedName>
</protein>
<evidence type="ECO:0000313" key="2">
    <source>
        <dbReference type="EMBL" id="QBI19368.1"/>
    </source>
</evidence>
<dbReference type="InterPro" id="IPR019627">
    <property type="entry name" value="YAcAr"/>
</dbReference>
<sequence>MRVLVCGSRDWDDEQAVHAALYGWYAIANGRGDTFTVIEGGAPGADRCALTWPALIPRGPGIRHQQYPADWDTHGNAAGPIRNERMLRGGRPDLVLAFHEDPELGRGTADMVERARKAEVPVYVIGRG</sequence>
<evidence type="ECO:0000313" key="3">
    <source>
        <dbReference type="Proteomes" id="UP000291469"/>
    </source>
</evidence>